<evidence type="ECO:0000313" key="1">
    <source>
        <dbReference type="EMBL" id="SPS02265.1"/>
    </source>
</evidence>
<organism evidence="1 2">
    <name type="scientific">Cupriavidus taiwanensis</name>
    <dbReference type="NCBI Taxonomy" id="164546"/>
    <lineage>
        <taxon>Bacteria</taxon>
        <taxon>Pseudomonadati</taxon>
        <taxon>Pseudomonadota</taxon>
        <taxon>Betaproteobacteria</taxon>
        <taxon>Burkholderiales</taxon>
        <taxon>Burkholderiaceae</taxon>
        <taxon>Cupriavidus</taxon>
    </lineage>
</organism>
<accession>A0A375JAP7</accession>
<dbReference type="Proteomes" id="UP000256805">
    <property type="component" value="Unassembled WGS sequence"/>
</dbReference>
<gene>
    <name evidence="1" type="ORF">CBM2634_P30009</name>
</gene>
<reference evidence="1 2" key="1">
    <citation type="submission" date="2018-01" db="EMBL/GenBank/DDBJ databases">
        <authorList>
            <person name="Gaut B.S."/>
            <person name="Morton B.R."/>
            <person name="Clegg M.T."/>
            <person name="Duvall M.R."/>
        </authorList>
    </citation>
    <scope>NUCLEOTIDE SEQUENCE [LARGE SCALE GENOMIC DNA]</scope>
    <source>
        <strain evidence="1">Cupriavidus taiwanensis cmp 52</strain>
    </source>
</reference>
<dbReference type="RefSeq" id="WP_116386103.1">
    <property type="nucleotide sequence ID" value="NZ_LS483235.1"/>
</dbReference>
<sequence length="139" mass="15981">MFKLNNIEIEVGPVPAEESCAQVGRDDYSERSRRECAVYIRQLQRVFGNPDPAVLRFVRRGFPHELGRYHEVVAVMTAEGADLFDESLVPSEWDHIARAELTWLRLQQKWRETVQARPSAICLVPALLHKSRLKTGTPR</sequence>
<evidence type="ECO:0000313" key="2">
    <source>
        <dbReference type="Proteomes" id="UP000256805"/>
    </source>
</evidence>
<dbReference type="EMBL" id="OVTA01000065">
    <property type="protein sequence ID" value="SPS02265.1"/>
    <property type="molecule type" value="Genomic_DNA"/>
</dbReference>
<dbReference type="AlphaFoldDB" id="A0A375JAP7"/>
<name>A0A375JAP7_9BURK</name>
<proteinExistence type="predicted"/>
<protein>
    <submittedName>
        <fullName evidence="1">Uncharacterized protein</fullName>
    </submittedName>
</protein>